<dbReference type="InterPro" id="IPR010982">
    <property type="entry name" value="Lambda_DNA-bd_dom_sf"/>
</dbReference>
<protein>
    <submittedName>
        <fullName evidence="1">Uncharacterized protein</fullName>
    </submittedName>
</protein>
<proteinExistence type="predicted"/>
<dbReference type="RefSeq" id="YP_010738182.1">
    <property type="nucleotide sequence ID" value="NC_073023.1"/>
</dbReference>
<dbReference type="CDD" id="cd00093">
    <property type="entry name" value="HTH_XRE"/>
    <property type="match status" value="1"/>
</dbReference>
<dbReference type="GO" id="GO:0003677">
    <property type="term" value="F:DNA binding"/>
    <property type="evidence" value="ECO:0007669"/>
    <property type="project" value="InterPro"/>
</dbReference>
<dbReference type="InterPro" id="IPR001387">
    <property type="entry name" value="Cro/C1-type_HTH"/>
</dbReference>
<evidence type="ECO:0000313" key="1">
    <source>
        <dbReference type="EMBL" id="QJD54416.1"/>
    </source>
</evidence>
<organism evidence="1 2">
    <name type="scientific">Sphingomonas phage Eidolon</name>
    <dbReference type="NCBI Taxonomy" id="2686311"/>
    <lineage>
        <taxon>Viruses</taxon>
        <taxon>Duplodnaviria</taxon>
        <taxon>Heunggongvirae</taxon>
        <taxon>Uroviricota</taxon>
        <taxon>Caudoviricetes</taxon>
        <taxon>Johnpaulvirinae</taxon>
        <taxon>Eidolonvirus</taxon>
        <taxon>Eidolonvirus eidolon</taxon>
    </lineage>
</organism>
<reference evidence="1 2" key="1">
    <citation type="submission" date="2019-11" db="EMBL/GenBank/DDBJ databases">
        <authorList>
            <person name="Hylling O."/>
            <person name="Hansen L.H."/>
            <person name="Johansen A."/>
        </authorList>
    </citation>
    <scope>NUCLEOTIDE SEQUENCE [LARGE SCALE GENOMIC DNA]</scope>
</reference>
<dbReference type="SUPFAM" id="SSF47413">
    <property type="entry name" value="lambda repressor-like DNA-binding domains"/>
    <property type="match status" value="1"/>
</dbReference>
<dbReference type="GeneID" id="79585547"/>
<dbReference type="KEGG" id="vg:79585547"/>
<dbReference type="Proteomes" id="UP000502376">
    <property type="component" value="Segment"/>
</dbReference>
<accession>A0A6M3T802</accession>
<evidence type="ECO:0000313" key="2">
    <source>
        <dbReference type="Proteomes" id="UP000502376"/>
    </source>
</evidence>
<name>A0A6M3T802_9CAUD</name>
<keyword evidence="2" id="KW-1185">Reference proteome</keyword>
<dbReference type="EMBL" id="MN734437">
    <property type="protein sequence ID" value="QJD54416.1"/>
    <property type="molecule type" value="Genomic_DNA"/>
</dbReference>
<sequence length="102" mass="11048">MDRAGISVKALFAVVQNFFGRIMRVEPSEGLFMSTTTPSAPLLARTLDLVKNAPRGITYTMMAEAIGVSVAWVSRFAANNIADPGVNRVQALHDYLSNYKAG</sequence>